<dbReference type="EMBL" id="ABTR02000001">
    <property type="protein sequence ID" value="EFC90055.1"/>
    <property type="molecule type" value="Genomic_DNA"/>
</dbReference>
<dbReference type="AlphaFoldDB" id="D2Z299"/>
<gene>
    <name evidence="1" type="ORF">Dpep_0023</name>
</gene>
<comment type="caution">
    <text evidence="1">The sequence shown here is derived from an EMBL/GenBank/DDBJ whole genome shotgun (WGS) entry which is preliminary data.</text>
</comment>
<dbReference type="PaxDb" id="469381-Dpep_0023"/>
<evidence type="ECO:0000313" key="1">
    <source>
        <dbReference type="EMBL" id="EFC90055.1"/>
    </source>
</evidence>
<sequence length="516" mass="57799">MSWFGKAGYVLDRAVGLVAPGAGARRMDDRAKMEARWEKRNYDAARIDRYGSGWVAVNKRPDETDRVYRDRIRARARDLERNNGIAQSVLLAMERHVVGTGLRPQAKILDADGTENEKLNREIEALWEVWAKPKNCDITGHDGFYGLQRMMVRRMVTDGEIYPILTAPEDGFIPLQIQMMEADALATWMPRAKDKRIVSGVEVNEYWRPLAYWFYRDDMETSSFGRTTEAVRVDAGRVLPMFVKTRPQAVRGISQFAHVMGNIRDSGEYMDAELMAARIAACFAAFIKTGSGNTPSIGRNATVQDALGRDKNVTRLEPGIVNTLPDGADVEFANPTHPNTGASDFVALQQRLIGAGTGQSYEVVSRDVSRTNYSSARAASLEDEEGYKVLRQFMVERVLEPLWEAFVCACVLSGKLNIRDYFQRPEVYNRCRWVPPGRQWVDPLKEVSAITKEMEAGITTLQDVCASKGKDWREVLEQISREREYMTSLNLGGLAGSSGIGQEALSLMALDNGKGE</sequence>
<dbReference type="STRING" id="469381.Dpep_0023"/>
<dbReference type="OrthoDB" id="2664at2"/>
<proteinExistence type="predicted"/>
<dbReference type="GO" id="GO:0019068">
    <property type="term" value="P:virion assembly"/>
    <property type="evidence" value="ECO:0007669"/>
    <property type="project" value="InterPro"/>
</dbReference>
<accession>D2Z299</accession>
<dbReference type="GO" id="GO:0005198">
    <property type="term" value="F:structural molecule activity"/>
    <property type="evidence" value="ECO:0007669"/>
    <property type="project" value="InterPro"/>
</dbReference>
<protein>
    <submittedName>
        <fullName evidence="1">Phage portal protein, lambda family</fullName>
    </submittedName>
</protein>
<dbReference type="Pfam" id="PF05136">
    <property type="entry name" value="Phage_portal_2"/>
    <property type="match status" value="1"/>
</dbReference>
<keyword evidence="2" id="KW-1185">Reference proteome</keyword>
<organism evidence="1 2">
    <name type="scientific">Dethiosulfovibrio peptidovorans DSM 11002</name>
    <dbReference type="NCBI Taxonomy" id="469381"/>
    <lineage>
        <taxon>Bacteria</taxon>
        <taxon>Thermotogati</taxon>
        <taxon>Synergistota</taxon>
        <taxon>Synergistia</taxon>
        <taxon>Synergistales</taxon>
        <taxon>Dethiosulfovibrionaceae</taxon>
        <taxon>Dethiosulfovibrio</taxon>
    </lineage>
</organism>
<name>D2Z299_9BACT</name>
<dbReference type="eggNOG" id="COG5511">
    <property type="taxonomic scope" value="Bacteria"/>
</dbReference>
<reference evidence="1 2" key="1">
    <citation type="journal article" date="2010" name="Stand. Genomic Sci.">
        <title>Permanent draft genome sequence of Dethiosulfovibrio peptidovorans type strain (SEBR 4207).</title>
        <authorList>
            <person name="Labutti K."/>
            <person name="Mayilraj S."/>
            <person name="Clum A."/>
            <person name="Lucas S."/>
            <person name="Glavina Del Rio T."/>
            <person name="Nolan M."/>
            <person name="Tice H."/>
            <person name="Cheng J.F."/>
            <person name="Pitluck S."/>
            <person name="Liolios K."/>
            <person name="Ivanova N."/>
            <person name="Mavromatis K."/>
            <person name="Mikhailova N."/>
            <person name="Pati A."/>
            <person name="Goodwin L."/>
            <person name="Chen A."/>
            <person name="Palaniappan K."/>
            <person name="Land M."/>
            <person name="Hauser L."/>
            <person name="Chang Y.J."/>
            <person name="Jeffries C.D."/>
            <person name="Rohde M."/>
            <person name="Spring S."/>
            <person name="Goker M."/>
            <person name="Woyke T."/>
            <person name="Bristow J."/>
            <person name="Eisen J.A."/>
            <person name="Markowitz V."/>
            <person name="Hugenholtz P."/>
            <person name="Kyrpides N.C."/>
            <person name="Klenk H.P."/>
            <person name="Lapidus A."/>
        </authorList>
    </citation>
    <scope>NUCLEOTIDE SEQUENCE [LARGE SCALE GENOMIC DNA]</scope>
    <source>
        <strain evidence="1 2">DSM 11002</strain>
    </source>
</reference>
<dbReference type="NCBIfam" id="TIGR01539">
    <property type="entry name" value="portal_lambda"/>
    <property type="match status" value="1"/>
</dbReference>
<dbReference type="RefSeq" id="WP_005658500.1">
    <property type="nucleotide sequence ID" value="NZ_ABTR02000001.1"/>
</dbReference>
<evidence type="ECO:0000313" key="2">
    <source>
        <dbReference type="Proteomes" id="UP000006427"/>
    </source>
</evidence>
<dbReference type="InterPro" id="IPR006429">
    <property type="entry name" value="Phage_lambda_portal"/>
</dbReference>
<dbReference type="Proteomes" id="UP000006427">
    <property type="component" value="Unassembled WGS sequence"/>
</dbReference>